<dbReference type="GO" id="GO:0030420">
    <property type="term" value="P:establishment of competence for transformation"/>
    <property type="evidence" value="ECO:0007669"/>
    <property type="project" value="InterPro"/>
</dbReference>
<dbReference type="Pfam" id="PF04993">
    <property type="entry name" value="TfoX_N"/>
    <property type="match status" value="1"/>
</dbReference>
<dbReference type="PIRSF" id="PIRSF028788">
    <property type="entry name" value="TfoX_Sxy"/>
    <property type="match status" value="1"/>
</dbReference>
<dbReference type="Proteomes" id="UP000705283">
    <property type="component" value="Unassembled WGS sequence"/>
</dbReference>
<organism evidence="3 6">
    <name type="scientific">Rouxiella silvae</name>
    <dbReference type="NCBI Taxonomy" id="1646373"/>
    <lineage>
        <taxon>Bacteria</taxon>
        <taxon>Pseudomonadati</taxon>
        <taxon>Pseudomonadota</taxon>
        <taxon>Gammaproteobacteria</taxon>
        <taxon>Enterobacterales</taxon>
        <taxon>Yersiniaceae</taxon>
        <taxon>Rouxiella</taxon>
    </lineage>
</organism>
<proteinExistence type="predicted"/>
<dbReference type="AlphaFoldDB" id="A0AA40WYZ7"/>
<dbReference type="InterPro" id="IPR026256">
    <property type="entry name" value="TfoX-like_gammaprotbact"/>
</dbReference>
<evidence type="ECO:0000313" key="3">
    <source>
        <dbReference type="EMBL" id="MBF6635711.1"/>
    </source>
</evidence>
<dbReference type="RefSeq" id="WP_084981937.1">
    <property type="nucleotide sequence ID" value="NZ_CBCSCF010000002.1"/>
</dbReference>
<dbReference type="Pfam" id="PF04994">
    <property type="entry name" value="TfoX_C"/>
    <property type="match status" value="1"/>
</dbReference>
<protein>
    <submittedName>
        <fullName evidence="4">Competence protein</fullName>
    </submittedName>
    <submittedName>
        <fullName evidence="3">TfoX/Sxy family DNA transformation protein</fullName>
    </submittedName>
</protein>
<dbReference type="InterPro" id="IPR007077">
    <property type="entry name" value="TfoX_C"/>
</dbReference>
<dbReference type="SUPFAM" id="SSF159894">
    <property type="entry name" value="YgaC/TfoX-N like"/>
    <property type="match status" value="1"/>
</dbReference>
<dbReference type="PANTHER" id="PTHR36121">
    <property type="entry name" value="PROTEIN SXY"/>
    <property type="match status" value="1"/>
</dbReference>
<comment type="caution">
    <text evidence="3">The sequence shown here is derived from an EMBL/GenBank/DDBJ whole genome shotgun (WGS) entry which is preliminary data.</text>
</comment>
<dbReference type="EMBL" id="JADMKS010000001">
    <property type="protein sequence ID" value="MBF6635711.1"/>
    <property type="molecule type" value="Genomic_DNA"/>
</dbReference>
<dbReference type="EMBL" id="MRWD01000001">
    <property type="protein sequence ID" value="ORJ23170.1"/>
    <property type="molecule type" value="Genomic_DNA"/>
</dbReference>
<feature type="domain" description="TfoX N-terminal" evidence="1">
    <location>
        <begin position="15"/>
        <end position="104"/>
    </location>
</feature>
<evidence type="ECO:0000259" key="2">
    <source>
        <dbReference type="Pfam" id="PF04994"/>
    </source>
</evidence>
<dbReference type="Gene3D" id="1.10.150.20">
    <property type="entry name" value="5' to 3' exonuclease, C-terminal subdomain"/>
    <property type="match status" value="1"/>
</dbReference>
<gene>
    <name evidence="4" type="ORF">BS639_00240</name>
    <name evidence="3" type="ORF">ITX54_03390</name>
</gene>
<reference evidence="3" key="4">
    <citation type="submission" date="2022-09" db="EMBL/GenBank/DDBJ databases">
        <title>Rouxiella aceris sp. nov., isolated from tree sap and emended description of the genus Rhouxiella.</title>
        <authorList>
            <person name="Kim I.S."/>
        </authorList>
    </citation>
    <scope>NUCLEOTIDE SEQUENCE</scope>
    <source>
        <strain evidence="3">SAP-2</strain>
    </source>
</reference>
<reference evidence="4" key="1">
    <citation type="submission" date="2016-12" db="EMBL/GenBank/DDBJ databases">
        <authorList>
            <person name="Le Fleche-Mateos A."/>
        </authorList>
    </citation>
    <scope>NUCLEOTIDE SEQUENCE</scope>
    <source>
        <strain evidence="4">213</strain>
    </source>
</reference>
<evidence type="ECO:0000313" key="4">
    <source>
        <dbReference type="EMBL" id="ORJ23170.1"/>
    </source>
</evidence>
<dbReference type="Gene3D" id="3.30.1460.30">
    <property type="entry name" value="YgaC/TfoX-N like chaperone"/>
    <property type="match status" value="1"/>
</dbReference>
<reference evidence="4 5" key="2">
    <citation type="journal article" date="2017" name="Int. J. Syst. Evol. Microbiol.">
        <title>Rouxiella badensis sp. nov. and Rouxiella silvae sp. nov. isolated from peat bog soil in Germany and emendation of the genus description.</title>
        <authorList>
            <person name="Le Fleche-Mateos A."/>
            <person name="Kugler J.H."/>
            <person name="Hansen S.H."/>
            <person name="Syldatk C."/>
            <person name="Hausmann R."/>
            <person name="Lomprez F."/>
            <person name="Vandenbogaert M."/>
            <person name="Manuguerra J.C."/>
            <person name="Grimont P.A."/>
        </authorList>
    </citation>
    <scope>NUCLEOTIDE SEQUENCE [LARGE SCALE GENOMIC DNA]</scope>
    <source>
        <strain evidence="4 5">213</strain>
    </source>
</reference>
<dbReference type="Proteomes" id="UP000192722">
    <property type="component" value="Unassembled WGS sequence"/>
</dbReference>
<evidence type="ECO:0000259" key="1">
    <source>
        <dbReference type="Pfam" id="PF04993"/>
    </source>
</evidence>
<accession>A0AA40WYZ7</accession>
<dbReference type="PANTHER" id="PTHR36121:SF1">
    <property type="entry name" value="PROTEIN SXY"/>
    <property type="match status" value="1"/>
</dbReference>
<dbReference type="InterPro" id="IPR047525">
    <property type="entry name" value="TfoX-like"/>
</dbReference>
<feature type="domain" description="TfoX C-terminal" evidence="2">
    <location>
        <begin position="117"/>
        <end position="195"/>
    </location>
</feature>
<reference evidence="3" key="3">
    <citation type="submission" date="2020-11" db="EMBL/GenBank/DDBJ databases">
        <authorList>
            <person name="Lee S.D."/>
        </authorList>
    </citation>
    <scope>NUCLEOTIDE SEQUENCE</scope>
    <source>
        <strain evidence="3">SAP-2</strain>
    </source>
</reference>
<name>A0AA40WYZ7_9GAMM</name>
<dbReference type="InterPro" id="IPR007076">
    <property type="entry name" value="TfoX_N"/>
</dbReference>
<sequence length="206" mass="23464">MLNETKKRIVQAIALFMPLGFIHSRTQFGGFSLSSGNAMFALVSEGELFLRATLENEGMMKQLEMPQFIYRKRGVEILLRYFQVNEALWLQPERLIALADESIRGMQSEKKAHSSNPKRLKDLPNINLSMERLLWQVGVKNSAELRVQGAIRTYVKLSSAKKGTGLNMLFALEGAILGYHKSVLPDQSRHKLAHWFSIFEQEGRVI</sequence>
<keyword evidence="5" id="KW-1185">Reference proteome</keyword>
<evidence type="ECO:0000313" key="6">
    <source>
        <dbReference type="Proteomes" id="UP000705283"/>
    </source>
</evidence>
<evidence type="ECO:0000313" key="5">
    <source>
        <dbReference type="Proteomes" id="UP000192722"/>
    </source>
</evidence>